<dbReference type="Proteomes" id="UP001189429">
    <property type="component" value="Unassembled WGS sequence"/>
</dbReference>
<accession>A0ABN9Y5K8</accession>
<gene>
    <name evidence="2" type="ORF">PCOR1329_LOCUS81707</name>
</gene>
<keyword evidence="3" id="KW-1185">Reference proteome</keyword>
<reference evidence="2" key="1">
    <citation type="submission" date="2023-10" db="EMBL/GenBank/DDBJ databases">
        <authorList>
            <person name="Chen Y."/>
            <person name="Shah S."/>
            <person name="Dougan E. K."/>
            <person name="Thang M."/>
            <person name="Chan C."/>
        </authorList>
    </citation>
    <scope>NUCLEOTIDE SEQUENCE [LARGE SCALE GENOMIC DNA]</scope>
</reference>
<evidence type="ECO:0000256" key="1">
    <source>
        <dbReference type="SAM" id="MobiDB-lite"/>
    </source>
</evidence>
<sequence>MRGSRKRRMRQQRGGGSEDAPGRTWPSQPWASDQVGRRAEDAGVTAAPNLMVPPLQVGSPFCARGPLPARPSCGAQCGGASCLRQGQEDNEEEEEEEEGEEGEEEEDNEDEE</sequence>
<evidence type="ECO:0000313" key="3">
    <source>
        <dbReference type="Proteomes" id="UP001189429"/>
    </source>
</evidence>
<feature type="region of interest" description="Disordered" evidence="1">
    <location>
        <begin position="1"/>
        <end position="112"/>
    </location>
</feature>
<dbReference type="EMBL" id="CAUYUJ010021679">
    <property type="protein sequence ID" value="CAK0906350.1"/>
    <property type="molecule type" value="Genomic_DNA"/>
</dbReference>
<feature type="compositionally biased region" description="Basic residues" evidence="1">
    <location>
        <begin position="1"/>
        <end position="11"/>
    </location>
</feature>
<feature type="compositionally biased region" description="Acidic residues" evidence="1">
    <location>
        <begin position="88"/>
        <end position="112"/>
    </location>
</feature>
<evidence type="ECO:0000313" key="2">
    <source>
        <dbReference type="EMBL" id="CAK0906350.1"/>
    </source>
</evidence>
<protein>
    <submittedName>
        <fullName evidence="2">Uncharacterized protein</fullName>
    </submittedName>
</protein>
<organism evidence="2 3">
    <name type="scientific">Prorocentrum cordatum</name>
    <dbReference type="NCBI Taxonomy" id="2364126"/>
    <lineage>
        <taxon>Eukaryota</taxon>
        <taxon>Sar</taxon>
        <taxon>Alveolata</taxon>
        <taxon>Dinophyceae</taxon>
        <taxon>Prorocentrales</taxon>
        <taxon>Prorocentraceae</taxon>
        <taxon>Prorocentrum</taxon>
    </lineage>
</organism>
<comment type="caution">
    <text evidence="2">The sequence shown here is derived from an EMBL/GenBank/DDBJ whole genome shotgun (WGS) entry which is preliminary data.</text>
</comment>
<proteinExistence type="predicted"/>
<name>A0ABN9Y5K8_9DINO</name>